<name>A0AAU6WMJ4_9FLAO</name>
<dbReference type="AlphaFoldDB" id="A0AAU6WMJ4"/>
<dbReference type="Pfam" id="PF12833">
    <property type="entry name" value="HTH_18"/>
    <property type="match status" value="1"/>
</dbReference>
<evidence type="ECO:0000259" key="3">
    <source>
        <dbReference type="PROSITE" id="PS01124"/>
    </source>
</evidence>
<keyword evidence="2" id="KW-0472">Membrane</keyword>
<dbReference type="Gene3D" id="1.10.10.60">
    <property type="entry name" value="Homeodomain-like"/>
    <property type="match status" value="2"/>
</dbReference>
<dbReference type="PROSITE" id="PS01124">
    <property type="entry name" value="HTH_ARAC_FAMILY_2"/>
    <property type="match status" value="1"/>
</dbReference>
<evidence type="ECO:0000256" key="2">
    <source>
        <dbReference type="SAM" id="Phobius"/>
    </source>
</evidence>
<sequence length="478" mass="55757">MAVSKFFSIIFILSGVLVFAGTGNPEKNQLFKKAGSEIVLSPERSVEVLDYIEKNFPLDKEEEKRLLYLKVKSLYFQNNLTDVLKIISKEDKHYSPELMILKRNILYSFNITDAALFKNTPADIDYGFSEKIWGMLNRLTVRRKFPTPAELLPILKEIGSHHPEVQRESMLNLSDYLAQNDSQLLYQPFLNEISTVYKNDPAFNILYAKYLLKNNRNEEAAALISELPEESLEQSTNLNLKYRYYDLLVNFYSKTGQYQEYREAVRKKEALFNTIDRAAFSAKNKWFDSLEENYRNELDSSITHKRYFLFSALAIAVLFIGFISVRLSRIKSQIEEYENFTAQLRLNKDKKTVQPQAISEKTENLLLQKLQDFEKTTDYTRPDISLQSLAKKLDTNTKYLSEIINKHKQKNFNAYINELRINYITGKLKENTVYRNYKIKYLAEESGFSTHSAFAATFKMVNGISPAHYIQLLNHKEE</sequence>
<evidence type="ECO:0000256" key="1">
    <source>
        <dbReference type="ARBA" id="ARBA00023125"/>
    </source>
</evidence>
<keyword evidence="5" id="KW-1185">Reference proteome</keyword>
<dbReference type="SMART" id="SM00342">
    <property type="entry name" value="HTH_ARAC"/>
    <property type="match status" value="1"/>
</dbReference>
<keyword evidence="1" id="KW-0238">DNA-binding</keyword>
<reference evidence="4 5" key="1">
    <citation type="submission" date="2024-04" db="EMBL/GenBank/DDBJ databases">
        <title>Genome sequencing and assembly of rice foliar adapted Chryseobacterium endophyticum OsEnb-ALM-A6.</title>
        <authorList>
            <person name="Kumar S."/>
            <person name="Javed M."/>
            <person name="Chouhan V."/>
            <person name="Charishma K."/>
            <person name="Patel A."/>
            <person name="Kumar M."/>
            <person name="Sahu K.P."/>
            <person name="Kumar A."/>
        </authorList>
    </citation>
    <scope>NUCLEOTIDE SEQUENCE [LARGE SCALE GENOMIC DNA]</scope>
    <source>
        <strain evidence="4 5">OsEnb-ALM-A6</strain>
    </source>
</reference>
<proteinExistence type="predicted"/>
<organism evidence="4 5">
    <name type="scientific">Chryseobacterium endophyticum</name>
    <dbReference type="NCBI Taxonomy" id="1854762"/>
    <lineage>
        <taxon>Bacteria</taxon>
        <taxon>Pseudomonadati</taxon>
        <taxon>Bacteroidota</taxon>
        <taxon>Flavobacteriia</taxon>
        <taxon>Flavobacteriales</taxon>
        <taxon>Weeksellaceae</taxon>
        <taxon>Chryseobacterium group</taxon>
        <taxon>Chryseobacterium</taxon>
    </lineage>
</organism>
<dbReference type="PANTHER" id="PTHR43280:SF2">
    <property type="entry name" value="HTH-TYPE TRANSCRIPTIONAL REGULATOR EXSA"/>
    <property type="match status" value="1"/>
</dbReference>
<keyword evidence="2" id="KW-1133">Transmembrane helix</keyword>
<dbReference type="GO" id="GO:0043565">
    <property type="term" value="F:sequence-specific DNA binding"/>
    <property type="evidence" value="ECO:0007669"/>
    <property type="project" value="InterPro"/>
</dbReference>
<dbReference type="InterPro" id="IPR018060">
    <property type="entry name" value="HTH_AraC"/>
</dbReference>
<evidence type="ECO:0000313" key="5">
    <source>
        <dbReference type="Proteomes" id="UP001463665"/>
    </source>
</evidence>
<dbReference type="Proteomes" id="UP001463665">
    <property type="component" value="Chromosome"/>
</dbReference>
<keyword evidence="2" id="KW-0812">Transmembrane</keyword>
<dbReference type="EMBL" id="CP154834">
    <property type="protein sequence ID" value="XAO73831.1"/>
    <property type="molecule type" value="Genomic_DNA"/>
</dbReference>
<accession>A0AAU6WMJ4</accession>
<evidence type="ECO:0000313" key="4">
    <source>
        <dbReference type="EMBL" id="XAO73831.1"/>
    </source>
</evidence>
<gene>
    <name evidence="4" type="ORF">AAFP95_19315</name>
</gene>
<dbReference type="RefSeq" id="WP_345766191.1">
    <property type="nucleotide sequence ID" value="NZ_CP154834.1"/>
</dbReference>
<protein>
    <submittedName>
        <fullName evidence="4">Helix-turn-helix domain-containing protein</fullName>
    </submittedName>
</protein>
<dbReference type="GO" id="GO:0003700">
    <property type="term" value="F:DNA-binding transcription factor activity"/>
    <property type="evidence" value="ECO:0007669"/>
    <property type="project" value="InterPro"/>
</dbReference>
<feature type="transmembrane region" description="Helical" evidence="2">
    <location>
        <begin position="307"/>
        <end position="325"/>
    </location>
</feature>
<feature type="domain" description="HTH araC/xylS-type" evidence="3">
    <location>
        <begin position="360"/>
        <end position="472"/>
    </location>
</feature>
<dbReference type="PANTHER" id="PTHR43280">
    <property type="entry name" value="ARAC-FAMILY TRANSCRIPTIONAL REGULATOR"/>
    <property type="match status" value="1"/>
</dbReference>